<dbReference type="eggNOG" id="COG1009">
    <property type="taxonomic scope" value="Bacteria"/>
</dbReference>
<dbReference type="Proteomes" id="UP000005435">
    <property type="component" value="Chromosome"/>
</dbReference>
<dbReference type="InterPro" id="IPR001750">
    <property type="entry name" value="ND/Mrp_TM"/>
</dbReference>
<evidence type="ECO:0000256" key="2">
    <source>
        <dbReference type="ARBA" id="ARBA00008483"/>
    </source>
</evidence>
<evidence type="ECO:0000256" key="7">
    <source>
        <dbReference type="SAM" id="Phobius"/>
    </source>
</evidence>
<keyword evidence="4 7" id="KW-1133">Transmembrane helix</keyword>
<evidence type="ECO:0000256" key="3">
    <source>
        <dbReference type="ARBA" id="ARBA00022692"/>
    </source>
</evidence>
<organism evidence="10 11">
    <name type="scientific">Acetivibrio clariflavus (strain DSM 19732 / NBRC 101661 / EBR45)</name>
    <name type="common">Clostridium clariflavum</name>
    <dbReference type="NCBI Taxonomy" id="720554"/>
    <lineage>
        <taxon>Bacteria</taxon>
        <taxon>Bacillati</taxon>
        <taxon>Bacillota</taxon>
        <taxon>Clostridia</taxon>
        <taxon>Eubacteriales</taxon>
        <taxon>Oscillospiraceae</taxon>
        <taxon>Acetivibrio</taxon>
    </lineage>
</organism>
<dbReference type="InterPro" id="IPR001516">
    <property type="entry name" value="Proton_antipo_N"/>
</dbReference>
<feature type="domain" description="NADH:quinone oxidoreductase/Mrp antiporter transmembrane" evidence="8">
    <location>
        <begin position="181"/>
        <end position="460"/>
    </location>
</feature>
<evidence type="ECO:0000256" key="5">
    <source>
        <dbReference type="ARBA" id="ARBA00023136"/>
    </source>
</evidence>
<keyword evidence="3 6" id="KW-0812">Transmembrane</keyword>
<evidence type="ECO:0000256" key="4">
    <source>
        <dbReference type="ARBA" id="ARBA00022989"/>
    </source>
</evidence>
<dbReference type="PRINTS" id="PR01434">
    <property type="entry name" value="NADHDHGNASE5"/>
</dbReference>
<dbReference type="STRING" id="720554.Clocl_0977"/>
<proteinExistence type="inferred from homology"/>
<protein>
    <submittedName>
        <fullName evidence="10">NADH:ubiquinone oxidoreductase subunit 5 (Chain L)/multisubunit Na+/H+ antiporter, MnhA subunit</fullName>
    </submittedName>
</protein>
<feature type="transmembrane region" description="Helical" evidence="7">
    <location>
        <begin position="124"/>
        <end position="144"/>
    </location>
</feature>
<dbReference type="HOGENOM" id="CLU_013183_0_0_9"/>
<dbReference type="Pfam" id="PF00662">
    <property type="entry name" value="Proton_antipo_N"/>
    <property type="match status" value="1"/>
</dbReference>
<feature type="transmembrane region" description="Helical" evidence="7">
    <location>
        <begin position="164"/>
        <end position="180"/>
    </location>
</feature>
<feature type="transmembrane region" description="Helical" evidence="7">
    <location>
        <begin position="186"/>
        <end position="206"/>
    </location>
</feature>
<evidence type="ECO:0000256" key="6">
    <source>
        <dbReference type="RuleBase" id="RU000320"/>
    </source>
</evidence>
<feature type="transmembrane region" description="Helical" evidence="7">
    <location>
        <begin position="278"/>
        <end position="297"/>
    </location>
</feature>
<dbReference type="PANTHER" id="PTHR43373:SF1">
    <property type="entry name" value="NA(+)_H(+) ANTIPORTER SUBUNIT A"/>
    <property type="match status" value="1"/>
</dbReference>
<feature type="transmembrane region" description="Helical" evidence="7">
    <location>
        <begin position="317"/>
        <end position="339"/>
    </location>
</feature>
<feature type="transmembrane region" description="Helical" evidence="7">
    <location>
        <begin position="253"/>
        <end position="271"/>
    </location>
</feature>
<evidence type="ECO:0000313" key="10">
    <source>
        <dbReference type="EMBL" id="AEV67654.1"/>
    </source>
</evidence>
<feature type="transmembrane region" description="Helical" evidence="7">
    <location>
        <begin position="415"/>
        <end position="436"/>
    </location>
</feature>
<feature type="domain" description="NADH-Ubiquinone oxidoreductase (complex I) chain 5 N-terminal" evidence="9">
    <location>
        <begin position="110"/>
        <end position="150"/>
    </location>
</feature>
<keyword evidence="10" id="KW-0830">Ubiquinone</keyword>
<evidence type="ECO:0000313" key="11">
    <source>
        <dbReference type="Proteomes" id="UP000005435"/>
    </source>
</evidence>
<evidence type="ECO:0000259" key="9">
    <source>
        <dbReference type="Pfam" id="PF00662"/>
    </source>
</evidence>
<feature type="transmembrane region" description="Helical" evidence="7">
    <location>
        <begin position="218"/>
        <end position="241"/>
    </location>
</feature>
<reference evidence="11" key="1">
    <citation type="submission" date="2011-12" db="EMBL/GenBank/DDBJ databases">
        <title>Complete sequence of Clostridium clariflavum DSM 19732.</title>
        <authorList>
            <consortium name="US DOE Joint Genome Institute"/>
            <person name="Lucas S."/>
            <person name="Han J."/>
            <person name="Lapidus A."/>
            <person name="Cheng J.-F."/>
            <person name="Goodwin L."/>
            <person name="Pitluck S."/>
            <person name="Peters L."/>
            <person name="Teshima H."/>
            <person name="Detter J.C."/>
            <person name="Han C."/>
            <person name="Tapia R."/>
            <person name="Land M."/>
            <person name="Hauser L."/>
            <person name="Kyrpides N."/>
            <person name="Ivanova N."/>
            <person name="Pagani I."/>
            <person name="Kitzmiller T."/>
            <person name="Lynd L."/>
            <person name="Izquierdo J."/>
            <person name="Woyke T."/>
        </authorList>
    </citation>
    <scope>NUCLEOTIDE SEQUENCE [LARGE SCALE GENOMIC DNA]</scope>
    <source>
        <strain evidence="11">DSM 19732 / NBRC 101661 / EBR45</strain>
    </source>
</reference>
<dbReference type="KEGG" id="ccl:Clocl_0977"/>
<comment type="similarity">
    <text evidence="2">Belongs to the CPA3 antiporters (TC 2.A.63) subunit A family.</text>
</comment>
<comment type="subcellular location">
    <subcellularLocation>
        <location evidence="1">Endomembrane system</location>
        <topology evidence="1">Multi-pass membrane protein</topology>
    </subcellularLocation>
    <subcellularLocation>
        <location evidence="6">Membrane</location>
        <topology evidence="6">Multi-pass membrane protein</topology>
    </subcellularLocation>
</comment>
<feature type="transmembrane region" description="Helical" evidence="7">
    <location>
        <begin position="451"/>
        <end position="472"/>
    </location>
</feature>
<feature type="transmembrane region" description="Helical" evidence="7">
    <location>
        <begin position="605"/>
        <end position="626"/>
    </location>
</feature>
<dbReference type="OrthoDB" id="9807568at2"/>
<sequence length="627" mass="69355" precursor="true">MAVLFFLVLFPIGVALLTALAPNHQVRNWIVKVSAGIISAATCILTFLFLKFDLNYYEINFEAINKVMLCLELLIGAYVVYLGIKDKKYLISLLMAAQAIVLCWIEFKLIGSVEIEYNMFIDKFSLIMAILVGIIGSFICLYSVGYMHDYHKNHKEIKDQRRKFFFILFIFLSAMFGMIFSNNLMWLYFFWEITTLCSFLLIGYTGTEESRNNAYRALMFNVLGGLAFAVALALLASKAGILELNKLISGEKVSVLIPAVLICFAGLTKSAQMPFSSWLLGAMVAPTPTSALLHSSTMVKAGVYVIIRLAPILNDTAAGFLVALVGGFTFLIASLIAIAQTDAKKVLAYSTIANLGLIVTCGGIGTYESVWAAVLLIIFHAVAKSLLFLCVGTVEHELGSRNIEVMHGLIKKMPILAIMLIVGIAGMFLAPFGMLISKWAALKAIVDTNPLLVIFIAFGSAATLFFWTKWMGKIIAIPQKEEQMEIIVKKTEILPMAVLSVATIMVCLMFPFISSKLVNPYVVEVFNHGASMDTGNVIIMLIMMGLILLLPIRLLVSRKELKEVSIYLGGANADEPKRFYGSMGTVQKLYIENYYMDRYFGEGRLFKIGLAICSAATLLMLVMAFIY</sequence>
<keyword evidence="5 7" id="KW-0472">Membrane</keyword>
<dbReference type="AlphaFoldDB" id="G8LX02"/>
<feature type="transmembrane region" description="Helical" evidence="7">
    <location>
        <begin position="371"/>
        <end position="394"/>
    </location>
</feature>
<feature type="transmembrane region" description="Helical" evidence="7">
    <location>
        <begin position="64"/>
        <end position="84"/>
    </location>
</feature>
<feature type="transmembrane region" description="Helical" evidence="7">
    <location>
        <begin position="534"/>
        <end position="556"/>
    </location>
</feature>
<dbReference type="RefSeq" id="WP_014254272.1">
    <property type="nucleotide sequence ID" value="NC_016627.1"/>
</dbReference>
<dbReference type="GO" id="GO:0016020">
    <property type="term" value="C:membrane"/>
    <property type="evidence" value="ECO:0007669"/>
    <property type="project" value="UniProtKB-SubCell"/>
</dbReference>
<dbReference type="Pfam" id="PF00361">
    <property type="entry name" value="Proton_antipo_M"/>
    <property type="match status" value="1"/>
</dbReference>
<dbReference type="PANTHER" id="PTHR43373">
    <property type="entry name" value="NA(+)/H(+) ANTIPORTER SUBUNIT"/>
    <property type="match status" value="1"/>
</dbReference>
<gene>
    <name evidence="10" type="ordered locus">Clocl_0977</name>
</gene>
<name>G8LX02_ACECE</name>
<feature type="transmembrane region" description="Helical" evidence="7">
    <location>
        <begin position="493"/>
        <end position="514"/>
    </location>
</feature>
<keyword evidence="11" id="KW-1185">Reference proteome</keyword>
<dbReference type="GO" id="GO:0012505">
    <property type="term" value="C:endomembrane system"/>
    <property type="evidence" value="ECO:0007669"/>
    <property type="project" value="UniProtKB-SubCell"/>
</dbReference>
<reference evidence="10 11" key="2">
    <citation type="journal article" date="2012" name="Stand. Genomic Sci.">
        <title>Complete Genome Sequence of Clostridium clariflavum DSM 19732.</title>
        <authorList>
            <person name="Izquierdo J.A."/>
            <person name="Goodwin L."/>
            <person name="Davenport K.W."/>
            <person name="Teshima H."/>
            <person name="Bruce D."/>
            <person name="Detter C."/>
            <person name="Tapia R."/>
            <person name="Han S."/>
            <person name="Land M."/>
            <person name="Hauser L."/>
            <person name="Jeffries C.D."/>
            <person name="Han J."/>
            <person name="Pitluck S."/>
            <person name="Nolan M."/>
            <person name="Chen A."/>
            <person name="Huntemann M."/>
            <person name="Mavromatis K."/>
            <person name="Mikhailova N."/>
            <person name="Liolios K."/>
            <person name="Woyke T."/>
            <person name="Lynd L.R."/>
        </authorList>
    </citation>
    <scope>NUCLEOTIDE SEQUENCE [LARGE SCALE GENOMIC DNA]</scope>
    <source>
        <strain evidence="11">DSM 19732 / NBRC 101661 / EBR45</strain>
    </source>
</reference>
<feature type="transmembrane region" description="Helical" evidence="7">
    <location>
        <begin position="346"/>
        <end position="365"/>
    </location>
</feature>
<accession>G8LX02</accession>
<evidence type="ECO:0000259" key="8">
    <source>
        <dbReference type="Pfam" id="PF00361"/>
    </source>
</evidence>
<dbReference type="InterPro" id="IPR050616">
    <property type="entry name" value="CPA3_Na-H_Antiporter_A"/>
</dbReference>
<dbReference type="EMBL" id="CP003065">
    <property type="protein sequence ID" value="AEV67654.1"/>
    <property type="molecule type" value="Genomic_DNA"/>
</dbReference>
<evidence type="ECO:0000256" key="1">
    <source>
        <dbReference type="ARBA" id="ARBA00004127"/>
    </source>
</evidence>
<feature type="transmembrane region" description="Helical" evidence="7">
    <location>
        <begin position="29"/>
        <end position="52"/>
    </location>
</feature>